<comment type="caution">
    <text evidence="2">The sequence shown here is derived from an EMBL/GenBank/DDBJ whole genome shotgun (WGS) entry which is preliminary data.</text>
</comment>
<dbReference type="PANTHER" id="PTHR46623:SF6">
    <property type="entry name" value="ALPHA_BETA-HYDROLASES SUPERFAMILY PROTEIN"/>
    <property type="match status" value="1"/>
</dbReference>
<dbReference type="EMBL" id="BMOE01000005">
    <property type="protein sequence ID" value="GGJ74266.1"/>
    <property type="molecule type" value="Genomic_DNA"/>
</dbReference>
<accession>A0A917PF41</accession>
<organism evidence="2 3">
    <name type="scientific">Deinococcus aquiradiocola</name>
    <dbReference type="NCBI Taxonomy" id="393059"/>
    <lineage>
        <taxon>Bacteria</taxon>
        <taxon>Thermotogati</taxon>
        <taxon>Deinococcota</taxon>
        <taxon>Deinococci</taxon>
        <taxon>Deinococcales</taxon>
        <taxon>Deinococcaceae</taxon>
        <taxon>Deinococcus</taxon>
    </lineage>
</organism>
<dbReference type="InterPro" id="IPR051049">
    <property type="entry name" value="Dienelactone_hydrolase-like"/>
</dbReference>
<protein>
    <submittedName>
        <fullName evidence="2">Carboxymethylenebutenolidase</fullName>
    </submittedName>
</protein>
<dbReference type="Proteomes" id="UP000635726">
    <property type="component" value="Unassembled WGS sequence"/>
</dbReference>
<sequence>MTDTAPHGTFRVEPLTFTSLDRTLRAELVKPDGDGPFPAVVVIHEAFGLNRNIREVAQRFAAEGYVALAVDLFSGRNAAVCMARFMGGMLLNSLDHAGIHDLRAALDLLTARGDVRQDQLGAVGYCMGGSFAVALACTDGRLKAIAPYYGMNPRPLEAVERSCPVVGSYPGRDFTTRAGQALEAELDRAGVPHDIKVYEHARHSFNNDHAPSYDAAASRDAWERTLKFFAQHVRGEPRPA</sequence>
<dbReference type="InterPro" id="IPR002925">
    <property type="entry name" value="Dienelactn_hydro"/>
</dbReference>
<proteinExistence type="predicted"/>
<dbReference type="PANTHER" id="PTHR46623">
    <property type="entry name" value="CARBOXYMETHYLENEBUTENOLIDASE-RELATED"/>
    <property type="match status" value="1"/>
</dbReference>
<dbReference type="InterPro" id="IPR029058">
    <property type="entry name" value="AB_hydrolase_fold"/>
</dbReference>
<name>A0A917PF41_9DEIO</name>
<evidence type="ECO:0000313" key="2">
    <source>
        <dbReference type="EMBL" id="GGJ74266.1"/>
    </source>
</evidence>
<reference evidence="2" key="1">
    <citation type="journal article" date="2014" name="Int. J. Syst. Evol. Microbiol.">
        <title>Complete genome sequence of Corynebacterium casei LMG S-19264T (=DSM 44701T), isolated from a smear-ripened cheese.</title>
        <authorList>
            <consortium name="US DOE Joint Genome Institute (JGI-PGF)"/>
            <person name="Walter F."/>
            <person name="Albersmeier A."/>
            <person name="Kalinowski J."/>
            <person name="Ruckert C."/>
        </authorList>
    </citation>
    <scope>NUCLEOTIDE SEQUENCE</scope>
    <source>
        <strain evidence="2">JCM 14371</strain>
    </source>
</reference>
<dbReference type="SUPFAM" id="SSF53474">
    <property type="entry name" value="alpha/beta-Hydrolases"/>
    <property type="match status" value="1"/>
</dbReference>
<dbReference type="GO" id="GO:0016787">
    <property type="term" value="F:hydrolase activity"/>
    <property type="evidence" value="ECO:0007669"/>
    <property type="project" value="InterPro"/>
</dbReference>
<reference evidence="2" key="2">
    <citation type="submission" date="2020-09" db="EMBL/GenBank/DDBJ databases">
        <authorList>
            <person name="Sun Q."/>
            <person name="Ohkuma M."/>
        </authorList>
    </citation>
    <scope>NUCLEOTIDE SEQUENCE</scope>
    <source>
        <strain evidence="2">JCM 14371</strain>
    </source>
</reference>
<dbReference type="Gene3D" id="3.40.50.1820">
    <property type="entry name" value="alpha/beta hydrolase"/>
    <property type="match status" value="1"/>
</dbReference>
<evidence type="ECO:0000313" key="3">
    <source>
        <dbReference type="Proteomes" id="UP000635726"/>
    </source>
</evidence>
<feature type="domain" description="Dienelactone hydrolase" evidence="1">
    <location>
        <begin position="25"/>
        <end position="232"/>
    </location>
</feature>
<keyword evidence="3" id="KW-1185">Reference proteome</keyword>
<dbReference type="RefSeq" id="WP_188962591.1">
    <property type="nucleotide sequence ID" value="NZ_BMOE01000005.1"/>
</dbReference>
<evidence type="ECO:0000259" key="1">
    <source>
        <dbReference type="Pfam" id="PF01738"/>
    </source>
</evidence>
<gene>
    <name evidence="2" type="ORF">GCM10008939_18170</name>
</gene>
<dbReference type="Pfam" id="PF01738">
    <property type="entry name" value="DLH"/>
    <property type="match status" value="1"/>
</dbReference>
<dbReference type="AlphaFoldDB" id="A0A917PF41"/>